<gene>
    <name evidence="1" type="ORF">CTEN210_14656</name>
</gene>
<dbReference type="Proteomes" id="UP001054902">
    <property type="component" value="Unassembled WGS sequence"/>
</dbReference>
<keyword evidence="2" id="KW-1185">Reference proteome</keyword>
<sequence length="250" mass="27782">MLVQCHAKADAIDNSGRTPLHYAVQFLCEPLEINKCSTGSPSTGDPSAASSRTFLFAYRQSKEKKQSNAEGENIMSMTLDEFQDKLQCLKLLLFCNPNCVLWPDNLENTPIDIVQDCKADYHGCPKWERADIVCTALREKSVSLYRRNKAIWENQNISGSDGVASTCGTNSDYESLDFTVSKLSLSDRTSSDMDLSSIRKESEQPMGVSGLSRIDAPNHHIPSLSSSFAQASSICQTNRAIQERRRSQEL</sequence>
<evidence type="ECO:0000313" key="1">
    <source>
        <dbReference type="EMBL" id="GFH58180.1"/>
    </source>
</evidence>
<protein>
    <recommendedName>
        <fullName evidence="3">ANK_REP_REGION domain-containing protein</fullName>
    </recommendedName>
</protein>
<dbReference type="EMBL" id="BLLK01000061">
    <property type="protein sequence ID" value="GFH58180.1"/>
    <property type="molecule type" value="Genomic_DNA"/>
</dbReference>
<dbReference type="AlphaFoldDB" id="A0AAD3D7Y5"/>
<name>A0AAD3D7Y5_9STRA</name>
<proteinExistence type="predicted"/>
<evidence type="ECO:0000313" key="2">
    <source>
        <dbReference type="Proteomes" id="UP001054902"/>
    </source>
</evidence>
<accession>A0AAD3D7Y5</accession>
<comment type="caution">
    <text evidence="1">The sequence shown here is derived from an EMBL/GenBank/DDBJ whole genome shotgun (WGS) entry which is preliminary data.</text>
</comment>
<evidence type="ECO:0008006" key="3">
    <source>
        <dbReference type="Google" id="ProtNLM"/>
    </source>
</evidence>
<organism evidence="1 2">
    <name type="scientific">Chaetoceros tenuissimus</name>
    <dbReference type="NCBI Taxonomy" id="426638"/>
    <lineage>
        <taxon>Eukaryota</taxon>
        <taxon>Sar</taxon>
        <taxon>Stramenopiles</taxon>
        <taxon>Ochrophyta</taxon>
        <taxon>Bacillariophyta</taxon>
        <taxon>Coscinodiscophyceae</taxon>
        <taxon>Chaetocerotophycidae</taxon>
        <taxon>Chaetocerotales</taxon>
        <taxon>Chaetocerotaceae</taxon>
        <taxon>Chaetoceros</taxon>
    </lineage>
</organism>
<reference evidence="1 2" key="1">
    <citation type="journal article" date="2021" name="Sci. Rep.">
        <title>The genome of the diatom Chaetoceros tenuissimus carries an ancient integrated fragment of an extant virus.</title>
        <authorList>
            <person name="Hongo Y."/>
            <person name="Kimura K."/>
            <person name="Takaki Y."/>
            <person name="Yoshida Y."/>
            <person name="Baba S."/>
            <person name="Kobayashi G."/>
            <person name="Nagasaki K."/>
            <person name="Hano T."/>
            <person name="Tomaru Y."/>
        </authorList>
    </citation>
    <scope>NUCLEOTIDE SEQUENCE [LARGE SCALE GENOMIC DNA]</scope>
    <source>
        <strain evidence="1 2">NIES-3715</strain>
    </source>
</reference>